<protein>
    <submittedName>
        <fullName evidence="2">Uncharacterized protein</fullName>
    </submittedName>
</protein>
<gene>
    <name evidence="2" type="ORF">ABT317_50590</name>
</gene>
<accession>A0ABV1WMB4</accession>
<evidence type="ECO:0000313" key="2">
    <source>
        <dbReference type="EMBL" id="MER6984978.1"/>
    </source>
</evidence>
<name>A0ABV1WMB4_9ACTN</name>
<organism evidence="2 3">
    <name type="scientific">Streptomyces carpinensis</name>
    <dbReference type="NCBI Taxonomy" id="66369"/>
    <lineage>
        <taxon>Bacteria</taxon>
        <taxon>Bacillati</taxon>
        <taxon>Actinomycetota</taxon>
        <taxon>Actinomycetes</taxon>
        <taxon>Kitasatosporales</taxon>
        <taxon>Streptomycetaceae</taxon>
        <taxon>Streptomyces</taxon>
    </lineage>
</organism>
<dbReference type="RefSeq" id="WP_086729590.1">
    <property type="nucleotide sequence ID" value="NZ_MUBM01000329.1"/>
</dbReference>
<feature type="region of interest" description="Disordered" evidence="1">
    <location>
        <begin position="69"/>
        <end position="102"/>
    </location>
</feature>
<proteinExistence type="predicted"/>
<evidence type="ECO:0000313" key="3">
    <source>
        <dbReference type="Proteomes" id="UP001458415"/>
    </source>
</evidence>
<comment type="caution">
    <text evidence="2">The sequence shown here is derived from an EMBL/GenBank/DDBJ whole genome shotgun (WGS) entry which is preliminary data.</text>
</comment>
<dbReference type="EMBL" id="JBEPCU010002126">
    <property type="protein sequence ID" value="MER6984978.1"/>
    <property type="molecule type" value="Genomic_DNA"/>
</dbReference>
<sequence>MTAAMATAVPERRPLAVHIGADSRRFAVSGWSQGIELVSGSTSDLADIVRAGVAWGQGHSPCTMQTELAPAPRDGSPGLVEEGCKKISGGDVENSGLAPSPG</sequence>
<evidence type="ECO:0000256" key="1">
    <source>
        <dbReference type="SAM" id="MobiDB-lite"/>
    </source>
</evidence>
<dbReference type="Proteomes" id="UP001458415">
    <property type="component" value="Unassembled WGS sequence"/>
</dbReference>
<keyword evidence="3" id="KW-1185">Reference proteome</keyword>
<reference evidence="2 3" key="1">
    <citation type="submission" date="2024-06" db="EMBL/GenBank/DDBJ databases">
        <title>The Natural Products Discovery Center: Release of the First 8490 Sequenced Strains for Exploring Actinobacteria Biosynthetic Diversity.</title>
        <authorList>
            <person name="Kalkreuter E."/>
            <person name="Kautsar S.A."/>
            <person name="Yang D."/>
            <person name="Bader C.D."/>
            <person name="Teijaro C.N."/>
            <person name="Fluegel L."/>
            <person name="Davis C.M."/>
            <person name="Simpson J.R."/>
            <person name="Lauterbach L."/>
            <person name="Steele A.D."/>
            <person name="Gui C."/>
            <person name="Meng S."/>
            <person name="Li G."/>
            <person name="Viehrig K."/>
            <person name="Ye F."/>
            <person name="Su P."/>
            <person name="Kiefer A.F."/>
            <person name="Nichols A."/>
            <person name="Cepeda A.J."/>
            <person name="Yan W."/>
            <person name="Fan B."/>
            <person name="Jiang Y."/>
            <person name="Adhikari A."/>
            <person name="Zheng C.-J."/>
            <person name="Schuster L."/>
            <person name="Cowan T.M."/>
            <person name="Smanski M.J."/>
            <person name="Chevrette M.G."/>
            <person name="De Carvalho L.P.S."/>
            <person name="Shen B."/>
        </authorList>
    </citation>
    <scope>NUCLEOTIDE SEQUENCE [LARGE SCALE GENOMIC DNA]</scope>
    <source>
        <strain evidence="2 3">NPDC000634</strain>
    </source>
</reference>